<feature type="chain" id="PRO_5015166070" description="DUF3887 domain-containing protein" evidence="1">
    <location>
        <begin position="23"/>
        <end position="127"/>
    </location>
</feature>
<accession>A0A2P8ED26</accession>
<dbReference type="EMBL" id="PYGF01000001">
    <property type="protein sequence ID" value="PSL07376.1"/>
    <property type="molecule type" value="Genomic_DNA"/>
</dbReference>
<evidence type="ECO:0000313" key="2">
    <source>
        <dbReference type="EMBL" id="PSL07376.1"/>
    </source>
</evidence>
<proteinExistence type="predicted"/>
<keyword evidence="1" id="KW-0732">Signal</keyword>
<dbReference type="RefSeq" id="WP_106565473.1">
    <property type="nucleotide sequence ID" value="NZ_PYGF01000001.1"/>
</dbReference>
<organism evidence="2 3">
    <name type="scientific">Cecembia rubra</name>
    <dbReference type="NCBI Taxonomy" id="1485585"/>
    <lineage>
        <taxon>Bacteria</taxon>
        <taxon>Pseudomonadati</taxon>
        <taxon>Bacteroidota</taxon>
        <taxon>Cytophagia</taxon>
        <taxon>Cytophagales</taxon>
        <taxon>Cyclobacteriaceae</taxon>
        <taxon>Cecembia</taxon>
    </lineage>
</organism>
<evidence type="ECO:0000256" key="1">
    <source>
        <dbReference type="SAM" id="SignalP"/>
    </source>
</evidence>
<sequence>MKKFQFLVVFVGFYMAVNSANAQSGTIEADIDKLLVLQIQSQMNLNDATFRNKGNESIKEMSRFQKGTLVESDIVAEDLEIVEPTHYPMPFKNLNGNYKMQIYIPDSSINYTIQIKELGLRFDGFKK</sequence>
<dbReference type="AlphaFoldDB" id="A0A2P8ED26"/>
<evidence type="ECO:0000313" key="3">
    <source>
        <dbReference type="Proteomes" id="UP000240708"/>
    </source>
</evidence>
<protein>
    <recommendedName>
        <fullName evidence="4">DUF3887 domain-containing protein</fullName>
    </recommendedName>
</protein>
<name>A0A2P8ED26_9BACT</name>
<gene>
    <name evidence="2" type="ORF">CLV48_101306</name>
</gene>
<keyword evidence="3" id="KW-1185">Reference proteome</keyword>
<evidence type="ECO:0008006" key="4">
    <source>
        <dbReference type="Google" id="ProtNLM"/>
    </source>
</evidence>
<comment type="caution">
    <text evidence="2">The sequence shown here is derived from an EMBL/GenBank/DDBJ whole genome shotgun (WGS) entry which is preliminary data.</text>
</comment>
<feature type="signal peptide" evidence="1">
    <location>
        <begin position="1"/>
        <end position="22"/>
    </location>
</feature>
<reference evidence="2 3" key="1">
    <citation type="submission" date="2018-03" db="EMBL/GenBank/DDBJ databases">
        <title>Genomic Encyclopedia of Archaeal and Bacterial Type Strains, Phase II (KMG-II): from individual species to whole genera.</title>
        <authorList>
            <person name="Goeker M."/>
        </authorList>
    </citation>
    <scope>NUCLEOTIDE SEQUENCE [LARGE SCALE GENOMIC DNA]</scope>
    <source>
        <strain evidence="2 3">DSM 28057</strain>
    </source>
</reference>
<dbReference type="Proteomes" id="UP000240708">
    <property type="component" value="Unassembled WGS sequence"/>
</dbReference>
<dbReference type="OrthoDB" id="827013at2"/>